<dbReference type="AlphaFoldDB" id="A0A1H9T0X9"/>
<dbReference type="Proteomes" id="UP000199051">
    <property type="component" value="Unassembled WGS sequence"/>
</dbReference>
<keyword evidence="1" id="KW-1133">Transmembrane helix</keyword>
<organism evidence="2 3">
    <name type="scientific">Actinokineospora terrae</name>
    <dbReference type="NCBI Taxonomy" id="155974"/>
    <lineage>
        <taxon>Bacteria</taxon>
        <taxon>Bacillati</taxon>
        <taxon>Actinomycetota</taxon>
        <taxon>Actinomycetes</taxon>
        <taxon>Pseudonocardiales</taxon>
        <taxon>Pseudonocardiaceae</taxon>
        <taxon>Actinokineospora</taxon>
    </lineage>
</organism>
<keyword evidence="1" id="KW-0472">Membrane</keyword>
<dbReference type="STRING" id="155974.SAMN04487818_1068"/>
<dbReference type="EMBL" id="FOGI01000006">
    <property type="protein sequence ID" value="SER90674.1"/>
    <property type="molecule type" value="Genomic_DNA"/>
</dbReference>
<reference evidence="3" key="1">
    <citation type="submission" date="2016-10" db="EMBL/GenBank/DDBJ databases">
        <authorList>
            <person name="Varghese N."/>
            <person name="Submissions S."/>
        </authorList>
    </citation>
    <scope>NUCLEOTIDE SEQUENCE [LARGE SCALE GENOMIC DNA]</scope>
    <source>
        <strain evidence="3">DSM 44260</strain>
    </source>
</reference>
<gene>
    <name evidence="2" type="ORF">SAMN04487818_1068</name>
</gene>
<keyword evidence="1" id="KW-0812">Transmembrane</keyword>
<evidence type="ECO:0000313" key="3">
    <source>
        <dbReference type="Proteomes" id="UP000199051"/>
    </source>
</evidence>
<feature type="transmembrane region" description="Helical" evidence="1">
    <location>
        <begin position="5"/>
        <end position="25"/>
    </location>
</feature>
<keyword evidence="3" id="KW-1185">Reference proteome</keyword>
<dbReference type="RefSeq" id="WP_092778420.1">
    <property type="nucleotide sequence ID" value="NZ_FOGI01000006.1"/>
</dbReference>
<evidence type="ECO:0000256" key="1">
    <source>
        <dbReference type="SAM" id="Phobius"/>
    </source>
</evidence>
<name>A0A1H9T0X9_9PSEU</name>
<evidence type="ECO:0000313" key="2">
    <source>
        <dbReference type="EMBL" id="SER90674.1"/>
    </source>
</evidence>
<sequence>MTRIVITVVTFGALVIALGLGVVWFAVSPDGQRWEPAVNTLALLAGMTGIFAERWAAQRERRNQALESIEVELNRNLETLAGEAFSADGPVGRRLYPRLIQSAVDSAFASGALSPRRDAELIDLLHRWRSSVGSVNRRLELTETLMFTSASADEVEQFNRALHSAGSFVQGVRTLLDEVLAYLDSLRGAPSRRIPSPFR</sequence>
<feature type="transmembrane region" description="Helical" evidence="1">
    <location>
        <begin position="37"/>
        <end position="56"/>
    </location>
</feature>
<accession>A0A1H9T0X9</accession>
<protein>
    <submittedName>
        <fullName evidence="2">Uncharacterized protein</fullName>
    </submittedName>
</protein>
<proteinExistence type="predicted"/>